<feature type="active site" description="Phosphoserine intermediate" evidence="3">
    <location>
        <position position="166"/>
    </location>
</feature>
<reference evidence="7 8" key="1">
    <citation type="journal article" date="2016" name="Genome Biol. Evol.">
        <title>Gene Family Evolution Reflects Adaptation to Soil Environmental Stressors in the Genome of the Collembolan Orchesella cincta.</title>
        <authorList>
            <person name="Faddeeva-Vakhrusheva A."/>
            <person name="Derks M.F."/>
            <person name="Anvar S.Y."/>
            <person name="Agamennone V."/>
            <person name="Suring W."/>
            <person name="Smit S."/>
            <person name="van Straalen N.M."/>
            <person name="Roelofs D."/>
        </authorList>
    </citation>
    <scope>NUCLEOTIDE SEQUENCE [LARGE SCALE GENOMIC DNA]</scope>
    <source>
        <tissue evidence="7">Mixed pool</tissue>
    </source>
</reference>
<feature type="transmembrane region" description="Helical" evidence="6">
    <location>
        <begin position="20"/>
        <end position="38"/>
    </location>
</feature>
<evidence type="ECO:0000256" key="4">
    <source>
        <dbReference type="PIRSR" id="PIRSR601952-2"/>
    </source>
</evidence>
<comment type="cofactor">
    <cofactor evidence="4">
        <name>Zn(2+)</name>
        <dbReference type="ChEBI" id="CHEBI:29105"/>
    </cofactor>
    <text evidence="4">Binds 2 Zn(2+) ions.</text>
</comment>
<dbReference type="OMA" id="CEYDHEA"/>
<keyword evidence="6" id="KW-0812">Transmembrane</keyword>
<keyword evidence="2" id="KW-0597">Phosphoprotein</keyword>
<proteinExistence type="inferred from homology"/>
<name>A0A1D2MKN8_ORCCI</name>
<evidence type="ECO:0000256" key="6">
    <source>
        <dbReference type="SAM" id="Phobius"/>
    </source>
</evidence>
<dbReference type="PRINTS" id="PR00113">
    <property type="entry name" value="ALKPHPHTASE"/>
</dbReference>
<keyword evidence="4" id="KW-0460">Magnesium</keyword>
<evidence type="ECO:0000256" key="3">
    <source>
        <dbReference type="PIRSR" id="PIRSR601952-1"/>
    </source>
</evidence>
<keyword evidence="8" id="KW-1185">Reference proteome</keyword>
<keyword evidence="6" id="KW-0472">Membrane</keyword>
<dbReference type="SMART" id="SM00098">
    <property type="entry name" value="alkPPc"/>
    <property type="match status" value="2"/>
</dbReference>
<dbReference type="GO" id="GO:0004035">
    <property type="term" value="F:alkaline phosphatase activity"/>
    <property type="evidence" value="ECO:0007669"/>
    <property type="project" value="UniProtKB-EC"/>
</dbReference>
<feature type="binding site" evidence="4">
    <location>
        <position position="231"/>
    </location>
    <ligand>
        <name>Mg(2+)</name>
        <dbReference type="ChEBI" id="CHEBI:18420"/>
    </ligand>
</feature>
<dbReference type="GO" id="GO:0046872">
    <property type="term" value="F:metal ion binding"/>
    <property type="evidence" value="ECO:0007669"/>
    <property type="project" value="UniProtKB-KW"/>
</dbReference>
<feature type="binding site" evidence="4">
    <location>
        <position position="229"/>
    </location>
    <ligand>
        <name>Mg(2+)</name>
        <dbReference type="ChEBI" id="CHEBI:18420"/>
    </ligand>
</feature>
<comment type="similarity">
    <text evidence="5">Belongs to the alkaline phosphatase family.</text>
</comment>
<keyword evidence="6" id="KW-1133">Transmembrane helix</keyword>
<feature type="binding site" evidence="4">
    <location>
        <position position="417"/>
    </location>
    <ligand>
        <name>Zn(2+)</name>
        <dbReference type="ChEBI" id="CHEBI:29105"/>
        <label>2</label>
    </ligand>
</feature>
<gene>
    <name evidence="7" type="ORF">Ocin01_13064</name>
</gene>
<feature type="non-terminal residue" evidence="7">
    <location>
        <position position="1"/>
    </location>
</feature>
<dbReference type="SUPFAM" id="SSF53649">
    <property type="entry name" value="Alkaline phosphatase-like"/>
    <property type="match status" value="2"/>
</dbReference>
<evidence type="ECO:0000256" key="1">
    <source>
        <dbReference type="ARBA" id="ARBA00012647"/>
    </source>
</evidence>
<feature type="non-terminal residue" evidence="7">
    <location>
        <position position="874"/>
    </location>
</feature>
<dbReference type="CDD" id="cd16012">
    <property type="entry name" value="ALP"/>
    <property type="match status" value="2"/>
</dbReference>
<dbReference type="PANTHER" id="PTHR11596">
    <property type="entry name" value="ALKALINE PHOSPHATASE"/>
    <property type="match status" value="1"/>
</dbReference>
<accession>A0A1D2MKN8</accession>
<dbReference type="OrthoDB" id="5818554at2759"/>
<dbReference type="Proteomes" id="UP000094527">
    <property type="component" value="Unassembled WGS sequence"/>
</dbReference>
<sequence>QRRRSVDRLISKCIAAEFSITLLIRNFGIFLLLILRVLEESDKLTRYLNVASCNIILDTYMHEAAYKDSVNKAVGGEPEAPEFWVESAQETLANLLKTDRIVGEAKNVIMFLGDGWGVPTITLARILKGQEVDNVEFGEEGQLHIDTFPHVGMSKTFCVDAQIPDSACTSTAYLRGVKANTGTLGVNSNVHLGNCSAQNIEANRISSILAWAQAAGKSTGIVTTTRVTHASPAGTYAHSASRDWESDVDVPILIRNQCEDIASQLILREPGKNINVILGGGRQKFLPFNETDSESNNGERRDQQNLVEMWRASKSELNATYIETAEQLQMVDASKTDYLLGLFAPDHLAFYHDQAADQDPTLADMTQKAIEILSKNQNGFFLFALRAIWEAVEFDRAIEKGDDMTNDNETLLVVTADHSHAFSFAGYSARGSNITQIGLRLGNDLLPYSAMSYANGPGWKPFTGGRRHNIAEDPIHNITYAQVPLVPLAAMIRLVIAIALCATIIQAYSDDRYMHEAAYKHPQGKAVGGEAEPPEFWVESAQEDLSSRLKSNRIVGEAKNVIMFLGDGWGVPSITAARILKGQAVDKVKFGEEGQLHIDTFPYTGMSKTFCVDAQTADSACSATAYLGGVKANTGTIGVNSNVLRNDCKAQLVEANHVASIVAWAQAEGKSTGVITTSRITDASPTGAYGHIANRDWESDVRLPENAKNCPDIASQLLLMEPGMNINVIMGGGRNRFFPTNYNDTEGIPGEREDGKNLVEMWLASKAETGANAAYVETVDELQNALRAIWEAVEFDRAIEKGDDMTNDDDTLIVVTADHSHSFSFAGYNKRGGNITDIAGYGSDGLPYTALSYANGPGHVAFTDGQRHNINLLF</sequence>
<dbReference type="STRING" id="48709.A0A1D2MKN8"/>
<dbReference type="PANTHER" id="PTHR11596:SF5">
    <property type="entry name" value="ALKALINE PHOSPHATASE"/>
    <property type="match status" value="1"/>
</dbReference>
<keyword evidence="4" id="KW-0479">Metal-binding</keyword>
<evidence type="ECO:0000313" key="8">
    <source>
        <dbReference type="Proteomes" id="UP000094527"/>
    </source>
</evidence>
<dbReference type="InterPro" id="IPR017850">
    <property type="entry name" value="Alkaline_phosphatase_core_sf"/>
</dbReference>
<feature type="binding site" evidence="4">
    <location>
        <position position="418"/>
    </location>
    <ligand>
        <name>Zn(2+)</name>
        <dbReference type="ChEBI" id="CHEBI:29105"/>
        <label>2</label>
    </ligand>
</feature>
<protein>
    <recommendedName>
        <fullName evidence="1">alkaline phosphatase</fullName>
        <ecNumber evidence="1">3.1.3.1</ecNumber>
    </recommendedName>
</protein>
<comment type="caution">
    <text evidence="7">The sequence shown here is derived from an EMBL/GenBank/DDBJ whole genome shotgun (WGS) entry which is preliminary data.</text>
</comment>
<evidence type="ECO:0000256" key="5">
    <source>
        <dbReference type="RuleBase" id="RU003946"/>
    </source>
</evidence>
<dbReference type="EC" id="3.1.3.1" evidence="1"/>
<feature type="binding site" evidence="4">
    <location>
        <position position="114"/>
    </location>
    <ligand>
        <name>Mg(2+)</name>
        <dbReference type="ChEBI" id="CHEBI:18420"/>
    </ligand>
</feature>
<dbReference type="Gene3D" id="3.40.720.10">
    <property type="entry name" value="Alkaline Phosphatase, subunit A"/>
    <property type="match status" value="3"/>
</dbReference>
<keyword evidence="4" id="KW-0862">Zinc</keyword>
<dbReference type="EMBL" id="LJIJ01000945">
    <property type="protein sequence ID" value="ODM93616.1"/>
    <property type="molecule type" value="Genomic_DNA"/>
</dbReference>
<evidence type="ECO:0000256" key="2">
    <source>
        <dbReference type="ARBA" id="ARBA00022553"/>
    </source>
</evidence>
<dbReference type="InterPro" id="IPR001952">
    <property type="entry name" value="Alkaline_phosphatase"/>
</dbReference>
<organism evidence="7 8">
    <name type="scientific">Orchesella cincta</name>
    <name type="common">Springtail</name>
    <name type="synonym">Podura cincta</name>
    <dbReference type="NCBI Taxonomy" id="48709"/>
    <lineage>
        <taxon>Eukaryota</taxon>
        <taxon>Metazoa</taxon>
        <taxon>Ecdysozoa</taxon>
        <taxon>Arthropoda</taxon>
        <taxon>Hexapoda</taxon>
        <taxon>Collembola</taxon>
        <taxon>Entomobryomorpha</taxon>
        <taxon>Entomobryoidea</taxon>
        <taxon>Orchesellidae</taxon>
        <taxon>Orchesellinae</taxon>
        <taxon>Orchesella</taxon>
    </lineage>
</organism>
<comment type="cofactor">
    <cofactor evidence="4">
        <name>Mg(2+)</name>
        <dbReference type="ChEBI" id="CHEBI:18420"/>
    </cofactor>
    <text evidence="4">Binds 1 Mg(2+) ion.</text>
</comment>
<dbReference type="AlphaFoldDB" id="A0A1D2MKN8"/>
<dbReference type="Pfam" id="PF00245">
    <property type="entry name" value="Alk_phosphatase"/>
    <property type="match status" value="3"/>
</dbReference>
<evidence type="ECO:0000313" key="7">
    <source>
        <dbReference type="EMBL" id="ODM93616.1"/>
    </source>
</evidence>
<feature type="binding site" evidence="4">
    <location>
        <position position="114"/>
    </location>
    <ligand>
        <name>Zn(2+)</name>
        <dbReference type="ChEBI" id="CHEBI:29105"/>
        <label>2</label>
    </ligand>
</feature>